<evidence type="ECO:0000313" key="2">
    <source>
        <dbReference type="Proteomes" id="UP000002382"/>
    </source>
</evidence>
<keyword evidence="2" id="KW-1185">Reference proteome</keyword>
<dbReference type="Pfam" id="PF13289">
    <property type="entry name" value="SIR2_2"/>
    <property type="match status" value="1"/>
</dbReference>
<dbReference type="STRING" id="521045.Kole_0416"/>
<dbReference type="RefSeq" id="WP_012744928.1">
    <property type="nucleotide sequence ID" value="NC_012785.1"/>
</dbReference>
<dbReference type="OrthoDB" id="288285at2"/>
<gene>
    <name evidence="1" type="ordered locus">Kole_0416</name>
</gene>
<protein>
    <submittedName>
        <fullName evidence="1">Tetratricopeptide domain protein</fullName>
    </submittedName>
</protein>
<proteinExistence type="predicted"/>
<dbReference type="AlphaFoldDB" id="C5CDX2"/>
<reference evidence="1 2" key="1">
    <citation type="submission" date="2009-06" db="EMBL/GenBank/DDBJ databases">
        <title>Complete sequence of Thermotogales bacterium TBF 19.5.1.</title>
        <authorList>
            <consortium name="US DOE Joint Genome Institute"/>
            <person name="Lucas S."/>
            <person name="Copeland A."/>
            <person name="Lapidus A."/>
            <person name="Glavina del Rio T."/>
            <person name="Tice H."/>
            <person name="Bruce D."/>
            <person name="Goodwin L."/>
            <person name="Pitluck S."/>
            <person name="Chertkov O."/>
            <person name="Brettin T."/>
            <person name="Detter J.C."/>
            <person name="Han C."/>
            <person name="Schmutz J."/>
            <person name="Larimer F."/>
            <person name="Land M."/>
            <person name="Hauser L."/>
            <person name="Kyrpides N."/>
            <person name="Ovchinnikova G."/>
            <person name="Noll K."/>
        </authorList>
    </citation>
    <scope>NUCLEOTIDE SEQUENCE [LARGE SCALE GENOMIC DNA]</scope>
    <source>
        <strain evidence="2">ATCC BAA-1733 / DSM 21960 / TBF 19.5.1</strain>
    </source>
</reference>
<dbReference type="Gene3D" id="3.40.50.1220">
    <property type="entry name" value="TPP-binding domain"/>
    <property type="match status" value="1"/>
</dbReference>
<dbReference type="SUPFAM" id="SSF52467">
    <property type="entry name" value="DHS-like NAD/FAD-binding domain"/>
    <property type="match status" value="1"/>
</dbReference>
<evidence type="ECO:0000313" key="1">
    <source>
        <dbReference type="EMBL" id="ACR79141.1"/>
    </source>
</evidence>
<accession>C5CDX2</accession>
<dbReference type="InterPro" id="IPR029035">
    <property type="entry name" value="DHS-like_NAD/FAD-binding_dom"/>
</dbReference>
<dbReference type="HOGENOM" id="CLU_896539_0_0_0"/>
<dbReference type="KEGG" id="kol:Kole_0416"/>
<dbReference type="eggNOG" id="COG0846">
    <property type="taxonomic scope" value="Bacteria"/>
</dbReference>
<organism evidence="1 2">
    <name type="scientific">Kosmotoga olearia (strain ATCC BAA-1733 / DSM 21960 / TBF 19.5.1)</name>
    <dbReference type="NCBI Taxonomy" id="521045"/>
    <lineage>
        <taxon>Bacteria</taxon>
        <taxon>Thermotogati</taxon>
        <taxon>Thermotogota</taxon>
        <taxon>Thermotogae</taxon>
        <taxon>Kosmotogales</taxon>
        <taxon>Kosmotogaceae</taxon>
        <taxon>Kosmotoga</taxon>
    </lineage>
</organism>
<reference evidence="1 2" key="2">
    <citation type="journal article" date="2011" name="J. Bacteriol.">
        <title>Genome Sequence of Kosmotoga olearia Strain TBF 19.5.1, a Thermophilic Bacterium with a Wide Growth Temperature Range, Isolated from the Troll B Oil Platform in the North Sea.</title>
        <authorList>
            <person name="Swithers K.S."/>
            <person name="Dipippo J.L."/>
            <person name="Bruce D.C."/>
            <person name="Detter C."/>
            <person name="Tapia R."/>
            <person name="Han S."/>
            <person name="Goodwin L.A."/>
            <person name="Han J."/>
            <person name="Woyke T."/>
            <person name="Pitluck S."/>
            <person name="Pennacchio L."/>
            <person name="Nolan M."/>
            <person name="Mikhailova N."/>
            <person name="Land M.L."/>
            <person name="Nesbo C.L."/>
            <person name="Gogarten J.P."/>
            <person name="Noll K.M."/>
        </authorList>
    </citation>
    <scope>NUCLEOTIDE SEQUENCE [LARGE SCALE GENOMIC DNA]</scope>
    <source>
        <strain evidence="2">ATCC BAA-1733 / DSM 21960 / TBF 19.5.1</strain>
    </source>
</reference>
<sequence length="310" mass="35546">MIFEREIDDVVESLRNAKIHGRKTALLIGTGCSAQAGVPTAAKVVDMIKETRPLDYERAPKKTYSKCMSQLAPGERRDLIANFTDETKVNWAHIVIAQLMKSGYVDRILTTNFDSLVIRACALLGEFPAVYDLTTSANFKPDFIPDKAVFYLHGQRTGFELINTEKEFEEHVKRIEPAIMDTARGRMWIVVGYSGRNDPVFDHLAKFQRFDYRLYWVGYKDSEPPKHVQEKLLQEGKYAFYIRGYDADSFFVKLAQKLDCFPPDFVSQPFSYLQNLLSNLTPCPLSENSKEDVVELTKEKVKKAIELFEE</sequence>
<name>C5CDX2_KOSOT</name>
<dbReference type="EMBL" id="CP001634">
    <property type="protein sequence ID" value="ACR79141.1"/>
    <property type="molecule type" value="Genomic_DNA"/>
</dbReference>
<dbReference type="Proteomes" id="UP000002382">
    <property type="component" value="Chromosome"/>
</dbReference>